<comment type="caution">
    <text evidence="2">The sequence shown here is derived from an EMBL/GenBank/DDBJ whole genome shotgun (WGS) entry which is preliminary data.</text>
</comment>
<name>A0ABN9RHP2_9DINO</name>
<evidence type="ECO:0000313" key="2">
    <source>
        <dbReference type="EMBL" id="CAK0817243.1"/>
    </source>
</evidence>
<organism evidence="2 3">
    <name type="scientific">Prorocentrum cordatum</name>
    <dbReference type="NCBI Taxonomy" id="2364126"/>
    <lineage>
        <taxon>Eukaryota</taxon>
        <taxon>Sar</taxon>
        <taxon>Alveolata</taxon>
        <taxon>Dinophyceae</taxon>
        <taxon>Prorocentrales</taxon>
        <taxon>Prorocentraceae</taxon>
        <taxon>Prorocentrum</taxon>
    </lineage>
</organism>
<sequence length="389" mass="43428">AKRGSQLRRQQSQIAVCLAKMFVLAWQAAVMQSRQLFLDVSRRRSWCLQQRAFGAWRRCGDGPALPDRQDHLGQRQGLVRVCVLNWQAAVAQSRQLLFDMSQRRSWDLQRRAFEVWHCSGESLTLSDQSGKSGHGAEELTSKVCLKASGSAFRLWQQHACLCRHLERVAEARNRRRLQRWFLGPWRQSAARAAGLRRADLYLSARGAAGRLQTSLAAWRRCCLKRARLRGCRCIARPVRVALWVWQNWWAASRLESALSRVRPRRPRLSRLFARWRRAVGEGAAARSARCLEDVENSPFLGAVTPPPPPARWPLGGGGAEGGTAARAVTPPHLPTRAPLGERTNTPACEPGAHDVWAECEHGPGGPPGPPRPSTATDVTPVALQKRARS</sequence>
<feature type="region of interest" description="Disordered" evidence="1">
    <location>
        <begin position="314"/>
        <end position="389"/>
    </location>
</feature>
<evidence type="ECO:0000313" key="3">
    <source>
        <dbReference type="Proteomes" id="UP001189429"/>
    </source>
</evidence>
<feature type="non-terminal residue" evidence="2">
    <location>
        <position position="1"/>
    </location>
</feature>
<evidence type="ECO:0000256" key="1">
    <source>
        <dbReference type="SAM" id="MobiDB-lite"/>
    </source>
</evidence>
<protein>
    <submittedName>
        <fullName evidence="2">Uncharacterized protein</fullName>
    </submittedName>
</protein>
<accession>A0ABN9RHP2</accession>
<dbReference type="EMBL" id="CAUYUJ010006398">
    <property type="protein sequence ID" value="CAK0817243.1"/>
    <property type="molecule type" value="Genomic_DNA"/>
</dbReference>
<reference evidence="2" key="1">
    <citation type="submission" date="2023-10" db="EMBL/GenBank/DDBJ databases">
        <authorList>
            <person name="Chen Y."/>
            <person name="Shah S."/>
            <person name="Dougan E. K."/>
            <person name="Thang M."/>
            <person name="Chan C."/>
        </authorList>
    </citation>
    <scope>NUCLEOTIDE SEQUENCE [LARGE SCALE GENOMIC DNA]</scope>
</reference>
<feature type="non-terminal residue" evidence="2">
    <location>
        <position position="389"/>
    </location>
</feature>
<keyword evidence="3" id="KW-1185">Reference proteome</keyword>
<dbReference type="Proteomes" id="UP001189429">
    <property type="component" value="Unassembled WGS sequence"/>
</dbReference>
<proteinExistence type="predicted"/>
<feature type="compositionally biased region" description="Basic and acidic residues" evidence="1">
    <location>
        <begin position="351"/>
        <end position="361"/>
    </location>
</feature>
<gene>
    <name evidence="2" type="ORF">PCOR1329_LOCUS19896</name>
</gene>